<dbReference type="EMBL" id="JABKKJ010000051">
    <property type="protein sequence ID" value="NPE26339.1"/>
    <property type="molecule type" value="Genomic_DNA"/>
</dbReference>
<proteinExistence type="predicted"/>
<sequence>MKKLFLSMVVALMAISANAQVYVGGGVGIGSSKVDADGAESVTSYKFVPEVGYNLNDDWAVGVSFGWKGSNKGGEKGFGVAPYARYTFLHSKIVDVFVDGGVGYEHLYGGKNIDTDIFTVGFKPGLAVKLTDHLNFVTHVGFIGYEHDKINDTKVNSFGLDLDGTNILFGINYKF</sequence>
<accession>A0ABX2B488</accession>
<evidence type="ECO:0000313" key="5">
    <source>
        <dbReference type="Proteomes" id="UP000820977"/>
    </source>
</evidence>
<name>A0ABX2B488_9BACT</name>
<protein>
    <submittedName>
        <fullName evidence="4">Porin family protein</fullName>
    </submittedName>
</protein>
<feature type="chain" id="PRO_5047465650" evidence="2">
    <location>
        <begin position="20"/>
        <end position="175"/>
    </location>
</feature>
<dbReference type="Pfam" id="PF13505">
    <property type="entry name" value="OMP_b-brl"/>
    <property type="match status" value="1"/>
</dbReference>
<feature type="signal peptide" evidence="2">
    <location>
        <begin position="1"/>
        <end position="19"/>
    </location>
</feature>
<dbReference type="Gene3D" id="2.40.160.20">
    <property type="match status" value="1"/>
</dbReference>
<dbReference type="Proteomes" id="UP000820977">
    <property type="component" value="Unassembled WGS sequence"/>
</dbReference>
<comment type="caution">
    <text evidence="4">The sequence shown here is derived from an EMBL/GenBank/DDBJ whole genome shotgun (WGS) entry which is preliminary data.</text>
</comment>
<keyword evidence="1 2" id="KW-0732">Signal</keyword>
<evidence type="ECO:0000259" key="3">
    <source>
        <dbReference type="Pfam" id="PF13505"/>
    </source>
</evidence>
<feature type="domain" description="Outer membrane protein beta-barrel" evidence="3">
    <location>
        <begin position="6"/>
        <end position="175"/>
    </location>
</feature>
<dbReference type="SUPFAM" id="SSF56925">
    <property type="entry name" value="OMPA-like"/>
    <property type="match status" value="1"/>
</dbReference>
<evidence type="ECO:0000256" key="1">
    <source>
        <dbReference type="ARBA" id="ARBA00022729"/>
    </source>
</evidence>
<reference evidence="4 5" key="1">
    <citation type="submission" date="2020-05" db="EMBL/GenBank/DDBJ databases">
        <title>Distinct polysaccharide utilization as determinants for interspecies competition between intestinal Prevotella spp.</title>
        <authorList>
            <person name="Galvez E.J.C."/>
            <person name="Iljazovic A."/>
            <person name="Strowig T."/>
        </authorList>
    </citation>
    <scope>NUCLEOTIDE SEQUENCE [LARGE SCALE GENOMIC DNA]</scope>
    <source>
        <strain evidence="4 5">PCHR</strain>
    </source>
</reference>
<evidence type="ECO:0000313" key="4">
    <source>
        <dbReference type="EMBL" id="NPE26339.1"/>
    </source>
</evidence>
<gene>
    <name evidence="4" type="ORF">HPS54_12660</name>
</gene>
<dbReference type="InterPro" id="IPR011250">
    <property type="entry name" value="OMP/PagP_B-barrel"/>
</dbReference>
<evidence type="ECO:0000256" key="2">
    <source>
        <dbReference type="SAM" id="SignalP"/>
    </source>
</evidence>
<organism evidence="4 5">
    <name type="scientific">Xylanibacter caecicola</name>
    <dbReference type="NCBI Taxonomy" id="2736294"/>
    <lineage>
        <taxon>Bacteria</taxon>
        <taxon>Pseudomonadati</taxon>
        <taxon>Bacteroidota</taxon>
        <taxon>Bacteroidia</taxon>
        <taxon>Bacteroidales</taxon>
        <taxon>Prevotellaceae</taxon>
        <taxon>Xylanibacter</taxon>
    </lineage>
</organism>
<keyword evidence="5" id="KW-1185">Reference proteome</keyword>
<dbReference type="InterPro" id="IPR027385">
    <property type="entry name" value="Beta-barrel_OMP"/>
</dbReference>